<organism evidence="2">
    <name type="scientific">Perkinsus marinus (strain ATCC 50983 / TXsc)</name>
    <dbReference type="NCBI Taxonomy" id="423536"/>
    <lineage>
        <taxon>Eukaryota</taxon>
        <taxon>Sar</taxon>
        <taxon>Alveolata</taxon>
        <taxon>Perkinsozoa</taxon>
        <taxon>Perkinsea</taxon>
        <taxon>Perkinsida</taxon>
        <taxon>Perkinsidae</taxon>
        <taxon>Perkinsus</taxon>
    </lineage>
</organism>
<dbReference type="RefSeq" id="XP_002773279.1">
    <property type="nucleotide sequence ID" value="XM_002773233.1"/>
</dbReference>
<evidence type="ECO:0000313" key="1">
    <source>
        <dbReference type="EMBL" id="EER05095.1"/>
    </source>
</evidence>
<dbReference type="InParanoid" id="C5LDT1"/>
<dbReference type="EMBL" id="GG681070">
    <property type="protein sequence ID" value="EER05095.1"/>
    <property type="molecule type" value="Genomic_DNA"/>
</dbReference>
<name>C5LDT1_PERM5</name>
<reference evidence="1 2" key="1">
    <citation type="submission" date="2008-07" db="EMBL/GenBank/DDBJ databases">
        <authorList>
            <person name="El-Sayed N."/>
            <person name="Caler E."/>
            <person name="Inman J."/>
            <person name="Amedeo P."/>
            <person name="Hass B."/>
            <person name="Wortman J."/>
        </authorList>
    </citation>
    <scope>NUCLEOTIDE SEQUENCE [LARGE SCALE GENOMIC DNA]</scope>
    <source>
        <strain evidence="2">ATCC 50983 / TXsc</strain>
    </source>
</reference>
<evidence type="ECO:0000313" key="2">
    <source>
        <dbReference type="Proteomes" id="UP000007800"/>
    </source>
</evidence>
<accession>C5LDT1</accession>
<keyword evidence="2" id="KW-1185">Reference proteome</keyword>
<proteinExistence type="predicted"/>
<dbReference type="Proteomes" id="UP000007800">
    <property type="component" value="Unassembled WGS sequence"/>
</dbReference>
<gene>
    <name evidence="1" type="ORF">Pmar_PMAR026529</name>
</gene>
<sequence>MFLTERQDENFNLVLDIDVKMGADHKWEHCVRAEQCIVDKDDGTSSSYSEPVSGCAKQAPYRYRVVLGQWL</sequence>
<dbReference type="AlphaFoldDB" id="C5LDT1"/>
<protein>
    <submittedName>
        <fullName evidence="1">Uncharacterized protein</fullName>
    </submittedName>
</protein>
<dbReference type="GeneID" id="9050633"/>